<dbReference type="AlphaFoldDB" id="N8WWS1"/>
<gene>
    <name evidence="1" type="ORF">F969_01678</name>
</gene>
<accession>N8WWS1</accession>
<dbReference type="eggNOG" id="ENOG5032BA1">
    <property type="taxonomic scope" value="Bacteria"/>
</dbReference>
<keyword evidence="2" id="KW-1185">Reference proteome</keyword>
<proteinExistence type="predicted"/>
<comment type="caution">
    <text evidence="1">The sequence shown here is derived from an EMBL/GenBank/DDBJ whole genome shotgun (WGS) entry which is preliminary data.</text>
</comment>
<dbReference type="RefSeq" id="WP_004782823.1">
    <property type="nucleotide sequence ID" value="NZ_KB849403.1"/>
</dbReference>
<organism evidence="1 2">
    <name type="scientific">Acinetobacter variabilis</name>
    <dbReference type="NCBI Taxonomy" id="70346"/>
    <lineage>
        <taxon>Bacteria</taxon>
        <taxon>Pseudomonadati</taxon>
        <taxon>Pseudomonadota</taxon>
        <taxon>Gammaproteobacteria</taxon>
        <taxon>Moraxellales</taxon>
        <taxon>Moraxellaceae</taxon>
        <taxon>Acinetobacter</taxon>
    </lineage>
</organism>
<evidence type="ECO:0000313" key="2">
    <source>
        <dbReference type="Proteomes" id="UP000013070"/>
    </source>
</evidence>
<dbReference type="PATRIC" id="fig|1217710.3.peg.1586"/>
<reference evidence="1 2" key="1">
    <citation type="submission" date="2013-02" db="EMBL/GenBank/DDBJ databases">
        <title>The Genome Sequence of Acinetobacter sp. NIPH 899.</title>
        <authorList>
            <consortium name="The Broad Institute Genome Sequencing Platform"/>
            <consortium name="The Broad Institute Genome Sequencing Center for Infectious Disease"/>
            <person name="Cerqueira G."/>
            <person name="Feldgarden M."/>
            <person name="Courvalin P."/>
            <person name="Perichon B."/>
            <person name="Grillot-Courvalin C."/>
            <person name="Clermont D."/>
            <person name="Rocha E."/>
            <person name="Yoon E.-J."/>
            <person name="Nemec A."/>
            <person name="Walker B."/>
            <person name="Young S.K."/>
            <person name="Zeng Q."/>
            <person name="Gargeya S."/>
            <person name="Fitzgerald M."/>
            <person name="Haas B."/>
            <person name="Abouelleil A."/>
            <person name="Alvarado L."/>
            <person name="Arachchi H.M."/>
            <person name="Berlin A.M."/>
            <person name="Chapman S.B."/>
            <person name="Dewar J."/>
            <person name="Goldberg J."/>
            <person name="Griggs A."/>
            <person name="Gujja S."/>
            <person name="Hansen M."/>
            <person name="Howarth C."/>
            <person name="Imamovic A."/>
            <person name="Larimer J."/>
            <person name="McCowan C."/>
            <person name="Murphy C."/>
            <person name="Neiman D."/>
            <person name="Pearson M."/>
            <person name="Priest M."/>
            <person name="Roberts A."/>
            <person name="Saif S."/>
            <person name="Shea T."/>
            <person name="Sisk P."/>
            <person name="Sykes S."/>
            <person name="Wortman J."/>
            <person name="Nusbaum C."/>
            <person name="Birren B."/>
        </authorList>
    </citation>
    <scope>NUCLEOTIDE SEQUENCE [LARGE SCALE GENOMIC DNA]</scope>
    <source>
        <strain evidence="1 2">NIPH 899</strain>
    </source>
</reference>
<dbReference type="EMBL" id="APPE01000051">
    <property type="protein sequence ID" value="ENU99359.1"/>
    <property type="molecule type" value="Genomic_DNA"/>
</dbReference>
<evidence type="ECO:0000313" key="1">
    <source>
        <dbReference type="EMBL" id="ENU99359.1"/>
    </source>
</evidence>
<dbReference type="Proteomes" id="UP000013070">
    <property type="component" value="Unassembled WGS sequence"/>
</dbReference>
<name>N8WWS1_9GAMM</name>
<protein>
    <submittedName>
        <fullName evidence="1">Uncharacterized protein</fullName>
    </submittedName>
</protein>
<sequence length="60" mass="6626">MPKMSAIVYDPPSNEFPHLAVIFNDQGEVIVSIPCASITEGESFIEQALKDFTVETKVIK</sequence>
<dbReference type="HOGENOM" id="CLU_2930584_0_0_6"/>